<keyword evidence="1" id="KW-1133">Transmembrane helix</keyword>
<feature type="transmembrane region" description="Helical" evidence="1">
    <location>
        <begin position="59"/>
        <end position="76"/>
    </location>
</feature>
<keyword evidence="1" id="KW-0472">Membrane</keyword>
<keyword evidence="3" id="KW-1185">Reference proteome</keyword>
<gene>
    <name evidence="2" type="ORF">EJP82_13190</name>
</gene>
<sequence length="81" mass="9319">MAGRVSFMLLILLFLFINVGFWIEMKYIMEVGTRERIITLIFTNIFLMIAAIFQSRTIAYIVLGIGLVISIVFSVVKELKK</sequence>
<evidence type="ECO:0000256" key="1">
    <source>
        <dbReference type="SAM" id="Phobius"/>
    </source>
</evidence>
<proteinExistence type="predicted"/>
<feature type="transmembrane region" description="Helical" evidence="1">
    <location>
        <begin position="37"/>
        <end position="53"/>
    </location>
</feature>
<dbReference type="EMBL" id="RZNY01000010">
    <property type="protein sequence ID" value="RUT46079.1"/>
    <property type="molecule type" value="Genomic_DNA"/>
</dbReference>
<keyword evidence="1" id="KW-0812">Transmembrane</keyword>
<feature type="transmembrane region" description="Helical" evidence="1">
    <location>
        <begin position="6"/>
        <end position="25"/>
    </location>
</feature>
<protein>
    <submittedName>
        <fullName evidence="2">Uncharacterized protein</fullName>
    </submittedName>
</protein>
<comment type="caution">
    <text evidence="2">The sequence shown here is derived from an EMBL/GenBank/DDBJ whole genome shotgun (WGS) entry which is preliminary data.</text>
</comment>
<accession>A0A3S1DS62</accession>
<organism evidence="2 3">
    <name type="scientific">Paenibacillus anaericanus</name>
    <dbReference type="NCBI Taxonomy" id="170367"/>
    <lineage>
        <taxon>Bacteria</taxon>
        <taxon>Bacillati</taxon>
        <taxon>Bacillota</taxon>
        <taxon>Bacilli</taxon>
        <taxon>Bacillales</taxon>
        <taxon>Paenibacillaceae</taxon>
        <taxon>Paenibacillus</taxon>
    </lineage>
</organism>
<dbReference type="AlphaFoldDB" id="A0A3S1DS62"/>
<evidence type="ECO:0000313" key="3">
    <source>
        <dbReference type="Proteomes" id="UP000279446"/>
    </source>
</evidence>
<evidence type="ECO:0000313" key="2">
    <source>
        <dbReference type="EMBL" id="RUT46079.1"/>
    </source>
</evidence>
<reference evidence="2 3" key="1">
    <citation type="submission" date="2018-12" db="EMBL/GenBank/DDBJ databases">
        <authorList>
            <person name="Sun L."/>
            <person name="Chen Z."/>
        </authorList>
    </citation>
    <scope>NUCLEOTIDE SEQUENCE [LARGE SCALE GENOMIC DNA]</scope>
    <source>
        <strain evidence="2 3">DSM 15890</strain>
    </source>
</reference>
<dbReference type="Proteomes" id="UP000279446">
    <property type="component" value="Unassembled WGS sequence"/>
</dbReference>
<name>A0A3S1DS62_9BACL</name>